<dbReference type="PANTHER" id="PTHR41328:SF2">
    <property type="entry name" value="TERMINASE SMALL SUBUNIT"/>
    <property type="match status" value="1"/>
</dbReference>
<dbReference type="Gene3D" id="1.10.10.1400">
    <property type="entry name" value="Terminase, small subunit, N-terminal DNA-binding domain, HTH motif"/>
    <property type="match status" value="1"/>
</dbReference>
<gene>
    <name evidence="3" type="ORF">H9J30_11895</name>
</gene>
<organism evidence="3 4">
    <name type="scientific">Shewanella cutis</name>
    <dbReference type="NCBI Taxonomy" id="2766780"/>
    <lineage>
        <taxon>Bacteria</taxon>
        <taxon>Pseudomonadati</taxon>
        <taxon>Pseudomonadota</taxon>
        <taxon>Gammaproteobacteria</taxon>
        <taxon>Alteromonadales</taxon>
        <taxon>Shewanellaceae</taxon>
        <taxon>Shewanella</taxon>
    </lineage>
</organism>
<comment type="caution">
    <text evidence="3">The sequence shown here is derived from an EMBL/GenBank/DDBJ whole genome shotgun (WGS) entry which is preliminary data.</text>
</comment>
<keyword evidence="2" id="KW-0231">Viral genome packaging</keyword>
<dbReference type="InterPro" id="IPR052404">
    <property type="entry name" value="SPP1-like_terminase"/>
</dbReference>
<accession>A0ABS9QYK7</accession>
<sequence>MTNKANEDSKPKKAKFDWSYHKYTDMERKFIAEYLIDQSKTNAMIRAGSKAKEPKKTGWEMYNRPHVKYAIDWHINNLFEIAGVTVERIIREVAVVAFADMEGIYNEDGSVKAFNEWPEHCRRACAGMEIDELFEGVGDDREQVGFTKKFKQWDKMKALELLGKYHKIWTDKVEVSERPKVVVRRYTGRNKAKAQEE</sequence>
<dbReference type="Proteomes" id="UP000829384">
    <property type="component" value="Unassembled WGS sequence"/>
</dbReference>
<dbReference type="EMBL" id="JACSDI010000007">
    <property type="protein sequence ID" value="MCG9964613.1"/>
    <property type="molecule type" value="Genomic_DNA"/>
</dbReference>
<evidence type="ECO:0000313" key="4">
    <source>
        <dbReference type="Proteomes" id="UP000829384"/>
    </source>
</evidence>
<dbReference type="InterPro" id="IPR038713">
    <property type="entry name" value="Terminase_Gp1_N_sf"/>
</dbReference>
<dbReference type="RefSeq" id="WP_240131231.1">
    <property type="nucleotide sequence ID" value="NZ_JACSDI010000007.1"/>
</dbReference>
<dbReference type="InterPro" id="IPR005335">
    <property type="entry name" value="Terminase_ssu"/>
</dbReference>
<dbReference type="PANTHER" id="PTHR41328">
    <property type="entry name" value="TERMINASE SMALL SUBUNIT-RELATED"/>
    <property type="match status" value="1"/>
</dbReference>
<dbReference type="Pfam" id="PF03592">
    <property type="entry name" value="Terminase_2"/>
    <property type="match status" value="1"/>
</dbReference>
<name>A0ABS9QYK7_9GAMM</name>
<evidence type="ECO:0000256" key="2">
    <source>
        <dbReference type="ARBA" id="ARBA00023219"/>
    </source>
</evidence>
<protein>
    <submittedName>
        <fullName evidence="3">Terminase small subunit</fullName>
    </submittedName>
</protein>
<reference evidence="3 4" key="1">
    <citation type="submission" date="2020-08" db="EMBL/GenBank/DDBJ databases">
        <title>Whole genome sequence of Shewanella sp strain PS-2.</title>
        <authorList>
            <person name="Das S.K."/>
        </authorList>
    </citation>
    <scope>NUCLEOTIDE SEQUENCE [LARGE SCALE GENOMIC DNA]</scope>
    <source>
        <strain evidence="3 4">PS-2</strain>
    </source>
</reference>
<keyword evidence="1" id="KW-1188">Viral release from host cell</keyword>
<proteinExistence type="predicted"/>
<evidence type="ECO:0000256" key="1">
    <source>
        <dbReference type="ARBA" id="ARBA00022612"/>
    </source>
</evidence>
<keyword evidence="4" id="KW-1185">Reference proteome</keyword>
<evidence type="ECO:0000313" key="3">
    <source>
        <dbReference type="EMBL" id="MCG9964613.1"/>
    </source>
</evidence>